<accession>A0AAW0NDG9</accession>
<dbReference type="CDD" id="cd00170">
    <property type="entry name" value="SEC14"/>
    <property type="match status" value="1"/>
</dbReference>
<evidence type="ECO:0000313" key="4">
    <source>
        <dbReference type="Proteomes" id="UP001460270"/>
    </source>
</evidence>
<reference evidence="4" key="1">
    <citation type="submission" date="2024-04" db="EMBL/GenBank/DDBJ databases">
        <title>Salinicola lusitanus LLJ914,a marine bacterium isolated from the Okinawa Trough.</title>
        <authorList>
            <person name="Li J."/>
        </authorList>
    </citation>
    <scope>NUCLEOTIDE SEQUENCE [LARGE SCALE GENOMIC DNA]</scope>
</reference>
<dbReference type="PANTHER" id="PTHR12112:SF21">
    <property type="entry name" value="BCL-2_ADENOVIRUS E1B 19 KDA-INTERACTING PROTEIN 2-LIKE PROTEIN"/>
    <property type="match status" value="1"/>
</dbReference>
<dbReference type="Pfam" id="PF13716">
    <property type="entry name" value="CRAL_TRIO_2"/>
    <property type="match status" value="1"/>
</dbReference>
<organism evidence="3 4">
    <name type="scientific">Mugilogobius chulae</name>
    <name type="common">yellowstripe goby</name>
    <dbReference type="NCBI Taxonomy" id="88201"/>
    <lineage>
        <taxon>Eukaryota</taxon>
        <taxon>Metazoa</taxon>
        <taxon>Chordata</taxon>
        <taxon>Craniata</taxon>
        <taxon>Vertebrata</taxon>
        <taxon>Euteleostomi</taxon>
        <taxon>Actinopterygii</taxon>
        <taxon>Neopterygii</taxon>
        <taxon>Teleostei</taxon>
        <taxon>Neoteleostei</taxon>
        <taxon>Acanthomorphata</taxon>
        <taxon>Gobiaria</taxon>
        <taxon>Gobiiformes</taxon>
        <taxon>Gobioidei</taxon>
        <taxon>Gobiidae</taxon>
        <taxon>Gobionellinae</taxon>
        <taxon>Mugilogobius</taxon>
    </lineage>
</organism>
<dbReference type="SUPFAM" id="SSF52087">
    <property type="entry name" value="CRAL/TRIO domain"/>
    <property type="match status" value="1"/>
</dbReference>
<proteinExistence type="predicted"/>
<dbReference type="GO" id="GO:0006915">
    <property type="term" value="P:apoptotic process"/>
    <property type="evidence" value="ECO:0007669"/>
    <property type="project" value="TreeGrafter"/>
</dbReference>
<protein>
    <recommendedName>
        <fullName evidence="2">CRAL-TRIO domain-containing protein</fullName>
    </recommendedName>
</protein>
<dbReference type="Pfam" id="PF12496">
    <property type="entry name" value="BNIP2"/>
    <property type="match status" value="1"/>
</dbReference>
<dbReference type="PANTHER" id="PTHR12112">
    <property type="entry name" value="BNIP - RELATED"/>
    <property type="match status" value="1"/>
</dbReference>
<feature type="compositionally biased region" description="Basic residues" evidence="1">
    <location>
        <begin position="108"/>
        <end position="122"/>
    </location>
</feature>
<dbReference type="InterPro" id="IPR036865">
    <property type="entry name" value="CRAL-TRIO_dom_sf"/>
</dbReference>
<feature type="compositionally biased region" description="Low complexity" evidence="1">
    <location>
        <begin position="140"/>
        <end position="150"/>
    </location>
</feature>
<evidence type="ECO:0000256" key="1">
    <source>
        <dbReference type="SAM" id="MobiDB-lite"/>
    </source>
</evidence>
<dbReference type="InterPro" id="IPR001251">
    <property type="entry name" value="CRAL-TRIO_dom"/>
</dbReference>
<keyword evidence="4" id="KW-1185">Reference proteome</keyword>
<feature type="region of interest" description="Disordered" evidence="1">
    <location>
        <begin position="46"/>
        <end position="150"/>
    </location>
</feature>
<dbReference type="AlphaFoldDB" id="A0AAW0NDG9"/>
<gene>
    <name evidence="3" type="ORF">WMY93_019144</name>
</gene>
<comment type="caution">
    <text evidence="3">The sequence shown here is derived from an EMBL/GenBank/DDBJ whole genome shotgun (WGS) entry which is preliminary data.</text>
</comment>
<feature type="domain" description="CRAL-TRIO" evidence="2">
    <location>
        <begin position="245"/>
        <end position="368"/>
    </location>
</feature>
<dbReference type="GO" id="GO:0005737">
    <property type="term" value="C:cytoplasm"/>
    <property type="evidence" value="ECO:0007669"/>
    <property type="project" value="TreeGrafter"/>
</dbReference>
<name>A0AAW0NDG9_9GOBI</name>
<evidence type="ECO:0000313" key="3">
    <source>
        <dbReference type="EMBL" id="KAK7898291.1"/>
    </source>
</evidence>
<evidence type="ECO:0000259" key="2">
    <source>
        <dbReference type="PROSITE" id="PS50191"/>
    </source>
</evidence>
<dbReference type="Proteomes" id="UP001460270">
    <property type="component" value="Unassembled WGS sequence"/>
</dbReference>
<dbReference type="SMART" id="SM00516">
    <property type="entry name" value="SEC14"/>
    <property type="match status" value="1"/>
</dbReference>
<dbReference type="EMBL" id="JBBPFD010000014">
    <property type="protein sequence ID" value="KAK7898291.1"/>
    <property type="molecule type" value="Genomic_DNA"/>
</dbReference>
<feature type="region of interest" description="Disordered" evidence="1">
    <location>
        <begin position="167"/>
        <end position="224"/>
    </location>
</feature>
<dbReference type="Gene3D" id="3.40.525.10">
    <property type="entry name" value="CRAL-TRIO lipid binding domain"/>
    <property type="match status" value="1"/>
</dbReference>
<dbReference type="PROSITE" id="PS50191">
    <property type="entry name" value="CRAL_TRIO"/>
    <property type="match status" value="1"/>
</dbReference>
<dbReference type="InterPro" id="IPR022181">
    <property type="entry name" value="Bcl2-/adenovirus-E1B"/>
</dbReference>
<sequence length="378" mass="42829">MRMIKVLCVCSVAQGARTRPCTRHTCAGTDTCASPRQRGVALFSASQSPRAALGQTDAQKTASMASPEAPPLNDTTPEAPPRVMRPALKPRPSVTRPLKLRPSTTPHLKPRPQAHRRLKQRRLQSDQWRGGLGSGGLETPSDSESLLFPPDLDLDLDLEEDMRRLGVASSSRGPPSLPPQPEDTVDESGSRWRRFSSNGTETRSHEPDPGLRQGSSHTEVRGHTLRQGHLTRRLLRRRRERHHRVRFLFLPENTIESYEEVMDHLFRYVMGTLELMVSEDYVVVYLCAGAQKNQVPALSWLRECYTTIDRRLRKNLKGFLVVHPTWFIKALITIVKPFISSKFSRKLRFVDSLLELSMLIPTERAQIPHGVTEFDQTR</sequence>